<reference evidence="1 2" key="2">
    <citation type="submission" date="2017-10" db="EMBL/GenBank/DDBJ databases">
        <title>Extensive intraspecific genome diversity in a model arbuscular mycorrhizal fungus.</title>
        <authorList>
            <person name="Chen E.C.H."/>
            <person name="Morin E."/>
            <person name="Baudet D."/>
            <person name="Noel J."/>
            <person name="Ndikumana S."/>
            <person name="Charron P."/>
            <person name="St-Onge C."/>
            <person name="Giorgi J."/>
            <person name="Grigoriev I.V."/>
            <person name="Roux C."/>
            <person name="Martin F.M."/>
            <person name="Corradi N."/>
        </authorList>
    </citation>
    <scope>NUCLEOTIDE SEQUENCE [LARGE SCALE GENOMIC DNA]</scope>
    <source>
        <strain evidence="1 2">C2</strain>
    </source>
</reference>
<dbReference type="AlphaFoldDB" id="A0A2N1MUS1"/>
<evidence type="ECO:0000313" key="2">
    <source>
        <dbReference type="Proteomes" id="UP000233469"/>
    </source>
</evidence>
<proteinExistence type="predicted"/>
<evidence type="ECO:0000313" key="1">
    <source>
        <dbReference type="EMBL" id="PKK65383.1"/>
    </source>
</evidence>
<dbReference type="Proteomes" id="UP000233469">
    <property type="component" value="Unassembled WGS sequence"/>
</dbReference>
<name>A0A2N1MUS1_9GLOM</name>
<protein>
    <submittedName>
        <fullName evidence="1">Uncharacterized protein</fullName>
    </submittedName>
</protein>
<sequence length="107" mass="12387">MKNLIKYNDDDTLNMPFSHVAEWYISNYPLLKNIRLKCQSRKKTSELVNENIISVSCVKSAVDYIEWNTKKGSAKSTNRIDDIIKLTPEGNEYVRQIEAGEKKEKTC</sequence>
<reference evidence="1 2" key="1">
    <citation type="submission" date="2016-04" db="EMBL/GenBank/DDBJ databases">
        <title>Genome analyses suggest a sexual origin of heterokaryosis in a supposedly ancient asexual fungus.</title>
        <authorList>
            <person name="Ropars J."/>
            <person name="Sedzielewska K."/>
            <person name="Noel J."/>
            <person name="Charron P."/>
            <person name="Farinelli L."/>
            <person name="Marton T."/>
            <person name="Kruger M."/>
            <person name="Pelin A."/>
            <person name="Brachmann A."/>
            <person name="Corradi N."/>
        </authorList>
    </citation>
    <scope>NUCLEOTIDE SEQUENCE [LARGE SCALE GENOMIC DNA]</scope>
    <source>
        <strain evidence="1 2">C2</strain>
    </source>
</reference>
<dbReference type="EMBL" id="LLXL01001271">
    <property type="protein sequence ID" value="PKK65383.1"/>
    <property type="molecule type" value="Genomic_DNA"/>
</dbReference>
<organism evidence="1 2">
    <name type="scientific">Rhizophagus irregularis</name>
    <dbReference type="NCBI Taxonomy" id="588596"/>
    <lineage>
        <taxon>Eukaryota</taxon>
        <taxon>Fungi</taxon>
        <taxon>Fungi incertae sedis</taxon>
        <taxon>Mucoromycota</taxon>
        <taxon>Glomeromycotina</taxon>
        <taxon>Glomeromycetes</taxon>
        <taxon>Glomerales</taxon>
        <taxon>Glomeraceae</taxon>
        <taxon>Rhizophagus</taxon>
    </lineage>
</organism>
<accession>A0A2N1MUS1</accession>
<gene>
    <name evidence="1" type="ORF">RhiirC2_786233</name>
</gene>
<comment type="caution">
    <text evidence="1">The sequence shown here is derived from an EMBL/GenBank/DDBJ whole genome shotgun (WGS) entry which is preliminary data.</text>
</comment>
<dbReference type="VEuPathDB" id="FungiDB:RhiirA1_472929"/>